<dbReference type="OrthoDB" id="10250354at2759"/>
<dbReference type="SMART" id="SM00441">
    <property type="entry name" value="FF"/>
    <property type="match status" value="3"/>
</dbReference>
<evidence type="ECO:0000313" key="4">
    <source>
        <dbReference type="EMBL" id="CAH0366842.1"/>
    </source>
</evidence>
<feature type="domain" description="J" evidence="3">
    <location>
        <begin position="155"/>
        <end position="232"/>
    </location>
</feature>
<dbReference type="GO" id="GO:0005634">
    <property type="term" value="C:nucleus"/>
    <property type="evidence" value="ECO:0007669"/>
    <property type="project" value="TreeGrafter"/>
</dbReference>
<dbReference type="Pfam" id="PF00226">
    <property type="entry name" value="DnaJ"/>
    <property type="match status" value="1"/>
</dbReference>
<dbReference type="InterPro" id="IPR001623">
    <property type="entry name" value="DnaJ_domain"/>
</dbReference>
<organism evidence="4 5">
    <name type="scientific">Pelagomonas calceolata</name>
    <dbReference type="NCBI Taxonomy" id="35677"/>
    <lineage>
        <taxon>Eukaryota</taxon>
        <taxon>Sar</taxon>
        <taxon>Stramenopiles</taxon>
        <taxon>Ochrophyta</taxon>
        <taxon>Pelagophyceae</taxon>
        <taxon>Pelagomonadales</taxon>
        <taxon>Pelagomonadaceae</taxon>
        <taxon>Pelagomonas</taxon>
    </lineage>
</organism>
<feature type="compositionally biased region" description="Basic and acidic residues" evidence="2">
    <location>
        <begin position="450"/>
        <end position="469"/>
    </location>
</feature>
<evidence type="ECO:0000256" key="1">
    <source>
        <dbReference type="SAM" id="Coils"/>
    </source>
</evidence>
<dbReference type="GO" id="GO:0051087">
    <property type="term" value="F:protein-folding chaperone binding"/>
    <property type="evidence" value="ECO:0007669"/>
    <property type="project" value="TreeGrafter"/>
</dbReference>
<proteinExistence type="predicted"/>
<dbReference type="SUPFAM" id="SSF46565">
    <property type="entry name" value="Chaperone J-domain"/>
    <property type="match status" value="1"/>
</dbReference>
<dbReference type="GO" id="GO:0005737">
    <property type="term" value="C:cytoplasm"/>
    <property type="evidence" value="ECO:0007669"/>
    <property type="project" value="TreeGrafter"/>
</dbReference>
<keyword evidence="1" id="KW-0175">Coiled coil</keyword>
<dbReference type="Gene3D" id="1.10.10.440">
    <property type="entry name" value="FF domain"/>
    <property type="match status" value="3"/>
</dbReference>
<reference evidence="4" key="1">
    <citation type="submission" date="2021-11" db="EMBL/GenBank/DDBJ databases">
        <authorList>
            <consortium name="Genoscope - CEA"/>
            <person name="William W."/>
        </authorList>
    </citation>
    <scope>NUCLEOTIDE SEQUENCE</scope>
</reference>
<feature type="region of interest" description="Disordered" evidence="2">
    <location>
        <begin position="441"/>
        <end position="487"/>
    </location>
</feature>
<evidence type="ECO:0000259" key="3">
    <source>
        <dbReference type="PROSITE" id="PS50076"/>
    </source>
</evidence>
<gene>
    <name evidence="4" type="ORF">PECAL_1P33530</name>
</gene>
<sequence length="487" mass="56490">HIFFQSSTPRKRRGARIASSTARTSHDCIARLQSSTAARNSTHYHCIAHTAAKKPRTPQQRAKMAHMESIYKREQAAELCKRGDLLASRGHLHEAMECVGEGLALHPASKDLKELRDRLTPLLDRLEEELEKAARRAAKRRQLKEKKKTDMKLQDAALVLGVAADCRDEAQLKKAYKKMSLKHHPDRNRGDPSATQRFQRVHDAYESFMVALPEDGGEEVDPSDKSRYDPVAAIAAFKAHLEAKEINSWENFNDVYRRLQRDPEVVGVRTQGERKQAFAEYTTKRLAYEKKQEKEAERVEQARKRGVFLELLASSDFQGRAFVSSSSEWRTCGPRLQEHCRAHKDERWLLLDAEDRQRAFNDFVEQLKDAETAHKEEKRKKRCDAFRTLLDEEVSEASAEAYADLKWSAVDGIIRPKNDSRYKDLSSDSRRRTFLDWRDEKIAALGGDPPPREKSRSRSRERSRRDRRDRSRRSRSRDRSRRDDRSR</sequence>
<dbReference type="GO" id="GO:0051082">
    <property type="term" value="F:unfolded protein binding"/>
    <property type="evidence" value="ECO:0007669"/>
    <property type="project" value="TreeGrafter"/>
</dbReference>
<name>A0A8J2SHW6_9STRA</name>
<dbReference type="AlphaFoldDB" id="A0A8J2SHW6"/>
<dbReference type="GO" id="GO:0044183">
    <property type="term" value="F:protein folding chaperone"/>
    <property type="evidence" value="ECO:0007669"/>
    <property type="project" value="TreeGrafter"/>
</dbReference>
<dbReference type="Proteomes" id="UP000789595">
    <property type="component" value="Unassembled WGS sequence"/>
</dbReference>
<feature type="region of interest" description="Disordered" evidence="2">
    <location>
        <begin position="1"/>
        <end position="22"/>
    </location>
</feature>
<dbReference type="PROSITE" id="PS50076">
    <property type="entry name" value="DNAJ_2"/>
    <property type="match status" value="1"/>
</dbReference>
<protein>
    <recommendedName>
        <fullName evidence="3">J domain-containing protein</fullName>
    </recommendedName>
</protein>
<evidence type="ECO:0000256" key="2">
    <source>
        <dbReference type="SAM" id="MobiDB-lite"/>
    </source>
</evidence>
<feature type="non-terminal residue" evidence="4">
    <location>
        <position position="487"/>
    </location>
</feature>
<dbReference type="InterPro" id="IPR036869">
    <property type="entry name" value="J_dom_sf"/>
</dbReference>
<keyword evidence="5" id="KW-1185">Reference proteome</keyword>
<comment type="caution">
    <text evidence="4">The sequence shown here is derived from an EMBL/GenBank/DDBJ whole genome shotgun (WGS) entry which is preliminary data.</text>
</comment>
<feature type="compositionally biased region" description="Basic residues" evidence="2">
    <location>
        <begin position="470"/>
        <end position="479"/>
    </location>
</feature>
<dbReference type="SUPFAM" id="SSF81698">
    <property type="entry name" value="FF domain"/>
    <property type="match status" value="2"/>
</dbReference>
<dbReference type="CDD" id="cd06257">
    <property type="entry name" value="DnaJ"/>
    <property type="match status" value="1"/>
</dbReference>
<evidence type="ECO:0000313" key="5">
    <source>
        <dbReference type="Proteomes" id="UP000789595"/>
    </source>
</evidence>
<dbReference type="PANTHER" id="PTHR43948">
    <property type="entry name" value="DNAJ HOMOLOG SUBFAMILY B"/>
    <property type="match status" value="1"/>
</dbReference>
<accession>A0A8J2SHW6</accession>
<dbReference type="Gene3D" id="1.10.287.110">
    <property type="entry name" value="DnaJ domain"/>
    <property type="match status" value="1"/>
</dbReference>
<dbReference type="InterPro" id="IPR002713">
    <property type="entry name" value="FF_domain"/>
</dbReference>
<dbReference type="EMBL" id="CAKKNE010000001">
    <property type="protein sequence ID" value="CAH0366842.1"/>
    <property type="molecule type" value="Genomic_DNA"/>
</dbReference>
<dbReference type="SMART" id="SM00271">
    <property type="entry name" value="DnaJ"/>
    <property type="match status" value="1"/>
</dbReference>
<dbReference type="InterPro" id="IPR036517">
    <property type="entry name" value="FF_domain_sf"/>
</dbReference>
<feature type="non-terminal residue" evidence="4">
    <location>
        <position position="1"/>
    </location>
</feature>
<dbReference type="PANTHER" id="PTHR43948:SF23">
    <property type="entry name" value="DNAJ DOMAIN PROTEIN (AFU_ORTHOLOGUE AFUA_1G15460)"/>
    <property type="match status" value="1"/>
</dbReference>
<feature type="coiled-coil region" evidence="1">
    <location>
        <begin position="112"/>
        <end position="147"/>
    </location>
</feature>